<keyword evidence="3 6" id="KW-0812">Transmembrane</keyword>
<keyword evidence="2" id="KW-1003">Cell membrane</keyword>
<dbReference type="RefSeq" id="WP_025730781.1">
    <property type="nucleotide sequence ID" value="NZ_JAAIWK010000031.1"/>
</dbReference>
<keyword evidence="5 6" id="KW-0472">Membrane</keyword>
<reference evidence="7 8" key="1">
    <citation type="submission" date="2020-02" db="EMBL/GenBank/DDBJ databases">
        <authorList>
            <person name="Feng H."/>
        </authorList>
    </citation>
    <scope>NUCLEOTIDE SEQUENCE [LARGE SCALE GENOMIC DNA]</scope>
    <source>
        <strain evidence="7 8">Gsoil 114</strain>
    </source>
</reference>
<dbReference type="EMBL" id="JAAIWK010000031">
    <property type="protein sequence ID" value="NEY21337.1"/>
    <property type="molecule type" value="Genomic_DNA"/>
</dbReference>
<accession>A0A6M0PAA4</accession>
<feature type="transmembrane region" description="Helical" evidence="6">
    <location>
        <begin position="69"/>
        <end position="90"/>
    </location>
</feature>
<feature type="transmembrane region" description="Helical" evidence="6">
    <location>
        <begin position="37"/>
        <end position="63"/>
    </location>
</feature>
<evidence type="ECO:0000256" key="2">
    <source>
        <dbReference type="ARBA" id="ARBA00022475"/>
    </source>
</evidence>
<dbReference type="Proteomes" id="UP000476934">
    <property type="component" value="Unassembled WGS sequence"/>
</dbReference>
<organism evidence="7 8">
    <name type="scientific">Heyndrickxia ginsengihumi</name>
    <dbReference type="NCBI Taxonomy" id="363870"/>
    <lineage>
        <taxon>Bacteria</taxon>
        <taxon>Bacillati</taxon>
        <taxon>Bacillota</taxon>
        <taxon>Bacilli</taxon>
        <taxon>Bacillales</taxon>
        <taxon>Bacillaceae</taxon>
        <taxon>Heyndrickxia</taxon>
    </lineage>
</organism>
<protein>
    <submittedName>
        <fullName evidence="7">Amino acid transporter</fullName>
    </submittedName>
</protein>
<dbReference type="GO" id="GO:0005886">
    <property type="term" value="C:plasma membrane"/>
    <property type="evidence" value="ECO:0007669"/>
    <property type="project" value="UniProtKB-SubCell"/>
</dbReference>
<sequence>MEPLIHGIILSFGLILPLGAQNVFVFNQGTVHKHIIYALPAIITAGLCDTILIFIAVAGVSIIMLQFVWLRMLLLIIGVCFLAYIGYALWKSSSNINTVQQPQHFSMKRQIVYAASVSLLNPHAMLDTVGVIGTNSLMYTGFEKWLYTIACISVSWVWFFSLAMIGRKVGQIDQKGHLLKRMNQVSAFIIWGTALFMGAQLFSLK</sequence>
<evidence type="ECO:0000256" key="6">
    <source>
        <dbReference type="SAM" id="Phobius"/>
    </source>
</evidence>
<dbReference type="PANTHER" id="PTHR30086:SF20">
    <property type="entry name" value="ARGININE EXPORTER PROTEIN ARGO-RELATED"/>
    <property type="match status" value="1"/>
</dbReference>
<gene>
    <name evidence="7" type="ORF">G4D61_15435</name>
</gene>
<proteinExistence type="predicted"/>
<evidence type="ECO:0000313" key="7">
    <source>
        <dbReference type="EMBL" id="NEY21337.1"/>
    </source>
</evidence>
<evidence type="ECO:0000256" key="4">
    <source>
        <dbReference type="ARBA" id="ARBA00022989"/>
    </source>
</evidence>
<keyword evidence="4 6" id="KW-1133">Transmembrane helix</keyword>
<dbReference type="PANTHER" id="PTHR30086">
    <property type="entry name" value="ARGININE EXPORTER PROTEIN ARGO"/>
    <property type="match status" value="1"/>
</dbReference>
<evidence type="ECO:0000256" key="3">
    <source>
        <dbReference type="ARBA" id="ARBA00022692"/>
    </source>
</evidence>
<reference evidence="7 8" key="2">
    <citation type="submission" date="2020-03" db="EMBL/GenBank/DDBJ databases">
        <title>Bacillus aquiflavi sp. nov., isolated from yellow water of strong flavor Chinese baijiu in Yibin region of China.</title>
        <authorList>
            <person name="Xie J."/>
        </authorList>
    </citation>
    <scope>NUCLEOTIDE SEQUENCE [LARGE SCALE GENOMIC DNA]</scope>
    <source>
        <strain evidence="7 8">Gsoil 114</strain>
    </source>
</reference>
<dbReference type="InterPro" id="IPR001123">
    <property type="entry name" value="LeuE-type"/>
</dbReference>
<feature type="transmembrane region" description="Helical" evidence="6">
    <location>
        <begin position="6"/>
        <end position="25"/>
    </location>
</feature>
<keyword evidence="8" id="KW-1185">Reference proteome</keyword>
<dbReference type="AlphaFoldDB" id="A0A6M0PAA4"/>
<comment type="caution">
    <text evidence="7">The sequence shown here is derived from an EMBL/GenBank/DDBJ whole genome shotgun (WGS) entry which is preliminary data.</text>
</comment>
<evidence type="ECO:0000256" key="5">
    <source>
        <dbReference type="ARBA" id="ARBA00023136"/>
    </source>
</evidence>
<dbReference type="GO" id="GO:0015171">
    <property type="term" value="F:amino acid transmembrane transporter activity"/>
    <property type="evidence" value="ECO:0007669"/>
    <property type="project" value="TreeGrafter"/>
</dbReference>
<evidence type="ECO:0000313" key="8">
    <source>
        <dbReference type="Proteomes" id="UP000476934"/>
    </source>
</evidence>
<feature type="transmembrane region" description="Helical" evidence="6">
    <location>
        <begin position="145"/>
        <end position="165"/>
    </location>
</feature>
<feature type="transmembrane region" description="Helical" evidence="6">
    <location>
        <begin position="185"/>
        <end position="204"/>
    </location>
</feature>
<name>A0A6M0PAA4_9BACI</name>
<dbReference type="Pfam" id="PF01810">
    <property type="entry name" value="LysE"/>
    <property type="match status" value="1"/>
</dbReference>
<evidence type="ECO:0000256" key="1">
    <source>
        <dbReference type="ARBA" id="ARBA00004651"/>
    </source>
</evidence>
<feature type="transmembrane region" description="Helical" evidence="6">
    <location>
        <begin position="111"/>
        <end position="133"/>
    </location>
</feature>
<comment type="subcellular location">
    <subcellularLocation>
        <location evidence="1">Cell membrane</location>
        <topology evidence="1">Multi-pass membrane protein</topology>
    </subcellularLocation>
</comment>